<dbReference type="Proteomes" id="UP000270524">
    <property type="component" value="Unassembled WGS sequence"/>
</dbReference>
<protein>
    <submittedName>
        <fullName evidence="1">Uncharacterized protein</fullName>
    </submittedName>
</protein>
<evidence type="ECO:0000313" key="2">
    <source>
        <dbReference type="Proteomes" id="UP000270524"/>
    </source>
</evidence>
<gene>
    <name evidence="1" type="ORF">ALQ51_02688</name>
</gene>
<name>A0A3M3S0J1_PSECA</name>
<dbReference type="EMBL" id="RBPJ01000054">
    <property type="protein sequence ID" value="RMO02221.1"/>
    <property type="molecule type" value="Genomic_DNA"/>
</dbReference>
<evidence type="ECO:0000313" key="1">
    <source>
        <dbReference type="EMBL" id="RMO02221.1"/>
    </source>
</evidence>
<dbReference type="AlphaFoldDB" id="A0A3M3S0J1"/>
<organism evidence="1 2">
    <name type="scientific">Pseudomonas cannabina</name>
    <dbReference type="NCBI Taxonomy" id="86840"/>
    <lineage>
        <taxon>Bacteria</taxon>
        <taxon>Pseudomonadati</taxon>
        <taxon>Pseudomonadota</taxon>
        <taxon>Gammaproteobacteria</taxon>
        <taxon>Pseudomonadales</taxon>
        <taxon>Pseudomonadaceae</taxon>
        <taxon>Pseudomonas</taxon>
    </lineage>
</organism>
<comment type="caution">
    <text evidence="1">The sequence shown here is derived from an EMBL/GenBank/DDBJ whole genome shotgun (WGS) entry which is preliminary data.</text>
</comment>
<sequence length="138" mass="15851">MTMTKLTALEAFYAAFNRLKENAPLVVPKGTAISQNNVAREAGCDPSALRKSRYPDLIEDIKRFILESSKFQPISTRREKLKQRSANRSLRYEIDALKSERDLAMSLLLEADTRILELFVENERLRANQPKVNVLPMR</sequence>
<accession>A0A3M3S0J1</accession>
<reference evidence="1 2" key="1">
    <citation type="submission" date="2018-08" db="EMBL/GenBank/DDBJ databases">
        <title>Recombination of ecologically and evolutionarily significant loci maintains genetic cohesion in the Pseudomonas syringae species complex.</title>
        <authorList>
            <person name="Dillon M."/>
            <person name="Thakur S."/>
            <person name="Almeida R.N.D."/>
            <person name="Weir B.S."/>
            <person name="Guttman D.S."/>
        </authorList>
    </citation>
    <scope>NUCLEOTIDE SEQUENCE [LARGE SCALE GENOMIC DNA]</scope>
    <source>
        <strain evidence="1 2">ICMP 15203</strain>
    </source>
</reference>
<proteinExistence type="predicted"/>